<evidence type="ECO:0000313" key="9">
    <source>
        <dbReference type="Proteomes" id="UP000644507"/>
    </source>
</evidence>
<gene>
    <name evidence="8" type="ORF">GCM10007100_11030</name>
</gene>
<reference evidence="8" key="2">
    <citation type="submission" date="2020-09" db="EMBL/GenBank/DDBJ databases">
        <authorList>
            <person name="Sun Q."/>
            <person name="Kim S."/>
        </authorList>
    </citation>
    <scope>NUCLEOTIDE SEQUENCE</scope>
    <source>
        <strain evidence="8">KCTC 12988</strain>
    </source>
</reference>
<evidence type="ECO:0000256" key="4">
    <source>
        <dbReference type="ARBA" id="ARBA00022692"/>
    </source>
</evidence>
<accession>A0A918TGY0</accession>
<dbReference type="Pfam" id="PF03349">
    <property type="entry name" value="Toluene_X"/>
    <property type="match status" value="1"/>
</dbReference>
<dbReference type="SUPFAM" id="SSF56935">
    <property type="entry name" value="Porins"/>
    <property type="match status" value="1"/>
</dbReference>
<evidence type="ECO:0000256" key="5">
    <source>
        <dbReference type="ARBA" id="ARBA00022729"/>
    </source>
</evidence>
<proteinExistence type="inferred from homology"/>
<dbReference type="PANTHER" id="PTHR35093:SF8">
    <property type="entry name" value="OUTER MEMBRANE PROTEIN NMB0088-RELATED"/>
    <property type="match status" value="1"/>
</dbReference>
<dbReference type="InterPro" id="IPR005017">
    <property type="entry name" value="OMPP1/FadL/TodX"/>
</dbReference>
<evidence type="ECO:0000256" key="7">
    <source>
        <dbReference type="ARBA" id="ARBA00023237"/>
    </source>
</evidence>
<dbReference type="EMBL" id="BMXI01000003">
    <property type="protein sequence ID" value="GHC47084.1"/>
    <property type="molecule type" value="Genomic_DNA"/>
</dbReference>
<name>A0A918TGY0_9BACT</name>
<comment type="caution">
    <text evidence="8">The sequence shown here is derived from an EMBL/GenBank/DDBJ whole genome shotgun (WGS) entry which is preliminary data.</text>
</comment>
<dbReference type="Gene3D" id="2.40.160.60">
    <property type="entry name" value="Outer membrane protein transport protein (OMPP1/FadL/TodX)"/>
    <property type="match status" value="1"/>
</dbReference>
<evidence type="ECO:0000256" key="6">
    <source>
        <dbReference type="ARBA" id="ARBA00023136"/>
    </source>
</evidence>
<dbReference type="AlphaFoldDB" id="A0A918TGY0"/>
<keyword evidence="7" id="KW-0998">Cell outer membrane</keyword>
<dbReference type="GO" id="GO:0009279">
    <property type="term" value="C:cell outer membrane"/>
    <property type="evidence" value="ECO:0007669"/>
    <property type="project" value="UniProtKB-SubCell"/>
</dbReference>
<evidence type="ECO:0000256" key="2">
    <source>
        <dbReference type="ARBA" id="ARBA00008163"/>
    </source>
</evidence>
<evidence type="ECO:0000256" key="3">
    <source>
        <dbReference type="ARBA" id="ARBA00022452"/>
    </source>
</evidence>
<dbReference type="Proteomes" id="UP000644507">
    <property type="component" value="Unassembled WGS sequence"/>
</dbReference>
<reference evidence="8" key="1">
    <citation type="journal article" date="2014" name="Int. J. Syst. Evol. Microbiol.">
        <title>Complete genome sequence of Corynebacterium casei LMG S-19264T (=DSM 44701T), isolated from a smear-ripened cheese.</title>
        <authorList>
            <consortium name="US DOE Joint Genome Institute (JGI-PGF)"/>
            <person name="Walter F."/>
            <person name="Albersmeier A."/>
            <person name="Kalinowski J."/>
            <person name="Ruckert C."/>
        </authorList>
    </citation>
    <scope>NUCLEOTIDE SEQUENCE</scope>
    <source>
        <strain evidence="8">KCTC 12988</strain>
    </source>
</reference>
<keyword evidence="5" id="KW-0732">Signal</keyword>
<evidence type="ECO:0000313" key="8">
    <source>
        <dbReference type="EMBL" id="GHC47084.1"/>
    </source>
</evidence>
<keyword evidence="6" id="KW-0472">Membrane</keyword>
<keyword evidence="3" id="KW-1134">Transmembrane beta strand</keyword>
<sequence length="430" mass="46033">MVLGTWAFGLGVLTVSGNGVLRWGFGAADSGAAGVFGGTGGDSLSTMQLNPAALTSLQSSEWSLTGRALIGQGDFERSAGGSSLDRSLGAFPEAAIVWRLPEQPLWFGVSFAPTSALQAEWNYLDIPAEGSGVSYGAVGHESGFLALKTNAALAWKINSQWSVGASLGAVYSRVDFDAPFIFQTNPALAGAKVDLDLETDGWALSWDVGVLYEPTESLSFGLRLRPEVELDNEGSAYADFSAQAPGLTDPFNNYDASSRNVLPLMVGVGFSWQATERLRVGGWGEWFHWKDSFNEFAVALSDGSNDEINGAIGTDSPDDGVPLEWEDRIVVAFGAEYRLNEQWLLRGGWRYGASPIPSNLVTPLNASINEHAVTLGLGWQREDWRIDASYAVEFGSKQKVGTSGYRAAEYSNSSVDLTVYSIGVGVTRSF</sequence>
<comment type="subcellular location">
    <subcellularLocation>
        <location evidence="1">Cell outer membrane</location>
        <topology evidence="1">Multi-pass membrane protein</topology>
    </subcellularLocation>
</comment>
<evidence type="ECO:0008006" key="10">
    <source>
        <dbReference type="Google" id="ProtNLM"/>
    </source>
</evidence>
<dbReference type="PANTHER" id="PTHR35093">
    <property type="entry name" value="OUTER MEMBRANE PROTEIN NMB0088-RELATED"/>
    <property type="match status" value="1"/>
</dbReference>
<keyword evidence="4" id="KW-0812">Transmembrane</keyword>
<organism evidence="8 9">
    <name type="scientific">Roseibacillus persicicus</name>
    <dbReference type="NCBI Taxonomy" id="454148"/>
    <lineage>
        <taxon>Bacteria</taxon>
        <taxon>Pseudomonadati</taxon>
        <taxon>Verrucomicrobiota</taxon>
        <taxon>Verrucomicrobiia</taxon>
        <taxon>Verrucomicrobiales</taxon>
        <taxon>Verrucomicrobiaceae</taxon>
        <taxon>Roseibacillus</taxon>
    </lineage>
</organism>
<dbReference type="GO" id="GO:0015483">
    <property type="term" value="F:long-chain fatty acid transporting porin activity"/>
    <property type="evidence" value="ECO:0007669"/>
    <property type="project" value="TreeGrafter"/>
</dbReference>
<keyword evidence="9" id="KW-1185">Reference proteome</keyword>
<comment type="similarity">
    <text evidence="2">Belongs to the OmpP1/FadL family.</text>
</comment>
<evidence type="ECO:0000256" key="1">
    <source>
        <dbReference type="ARBA" id="ARBA00004571"/>
    </source>
</evidence>
<protein>
    <recommendedName>
        <fullName evidence="10">Long-chain fatty acid transport protein</fullName>
    </recommendedName>
</protein>